<evidence type="ECO:0000313" key="2">
    <source>
        <dbReference type="EMBL" id="GED28387.1"/>
    </source>
</evidence>
<organism evidence="3 4">
    <name type="scientific">Brevibacillus agri</name>
    <dbReference type="NCBI Taxonomy" id="51101"/>
    <lineage>
        <taxon>Bacteria</taxon>
        <taxon>Bacillati</taxon>
        <taxon>Bacillota</taxon>
        <taxon>Bacilli</taxon>
        <taxon>Bacillales</taxon>
        <taxon>Paenibacillaceae</taxon>
        <taxon>Brevibacillus</taxon>
    </lineage>
</organism>
<feature type="transmembrane region" description="Helical" evidence="1">
    <location>
        <begin position="7"/>
        <end position="25"/>
    </location>
</feature>
<evidence type="ECO:0000256" key="1">
    <source>
        <dbReference type="SAM" id="Phobius"/>
    </source>
</evidence>
<dbReference type="OrthoDB" id="1798014at2"/>
<dbReference type="Proteomes" id="UP000317180">
    <property type="component" value="Unassembled WGS sequence"/>
</dbReference>
<name>A0A3M8AD37_9BACL</name>
<feature type="transmembrane region" description="Helical" evidence="1">
    <location>
        <begin position="77"/>
        <end position="99"/>
    </location>
</feature>
<dbReference type="GeneID" id="82812426"/>
<evidence type="ECO:0000313" key="4">
    <source>
        <dbReference type="Proteomes" id="UP000276178"/>
    </source>
</evidence>
<dbReference type="EMBL" id="BJOD01000069">
    <property type="protein sequence ID" value="GED28387.1"/>
    <property type="molecule type" value="Genomic_DNA"/>
</dbReference>
<dbReference type="Proteomes" id="UP000276178">
    <property type="component" value="Unassembled WGS sequence"/>
</dbReference>
<evidence type="ECO:0000313" key="5">
    <source>
        <dbReference type="Proteomes" id="UP000317180"/>
    </source>
</evidence>
<feature type="transmembrane region" description="Helical" evidence="1">
    <location>
        <begin position="111"/>
        <end position="131"/>
    </location>
</feature>
<accession>A0A3M8AD37</accession>
<keyword evidence="1" id="KW-1133">Transmembrane helix</keyword>
<dbReference type="EMBL" id="RHHN01000087">
    <property type="protein sequence ID" value="RNB48425.1"/>
    <property type="molecule type" value="Genomic_DNA"/>
</dbReference>
<dbReference type="RefSeq" id="WP_005833242.1">
    <property type="nucleotide sequence ID" value="NZ_BJOD01000069.1"/>
</dbReference>
<reference evidence="2 5" key="2">
    <citation type="submission" date="2019-06" db="EMBL/GenBank/DDBJ databases">
        <title>Whole genome shotgun sequence of Brevibacillus agri NBRC 15538.</title>
        <authorList>
            <person name="Hosoyama A."/>
            <person name="Uohara A."/>
            <person name="Ohji S."/>
            <person name="Ichikawa N."/>
        </authorList>
    </citation>
    <scope>NUCLEOTIDE SEQUENCE [LARGE SCALE GENOMIC DNA]</scope>
    <source>
        <strain evidence="2 5">NBRC 15538</strain>
    </source>
</reference>
<dbReference type="AlphaFoldDB" id="A0A3M8AD37"/>
<reference evidence="3 4" key="1">
    <citation type="submission" date="2018-10" db="EMBL/GenBank/DDBJ databases">
        <title>Phylogenomics of Brevibacillus.</title>
        <authorList>
            <person name="Dunlap C."/>
        </authorList>
    </citation>
    <scope>NUCLEOTIDE SEQUENCE [LARGE SCALE GENOMIC DNA]</scope>
    <source>
        <strain evidence="3 4">NRRL NRS 1219</strain>
    </source>
</reference>
<protein>
    <submittedName>
        <fullName evidence="3">Uncharacterized protein</fullName>
    </submittedName>
</protein>
<sequence length="149" mass="16745">MKKFKLFALYVGYVIFAAFVLDLVLYYEQVFMAEAKATFEHFPAILYSTLYPVSIGLLFGLPAFVQTCAAKESWSFDWIKFIAFGIPALMGSILFLLYYSPAAEYLPAMSFFYYGSKLSSICGIAFGYLVLSCWKKQASIPVSTDGTVR</sequence>
<keyword evidence="1" id="KW-0472">Membrane</keyword>
<keyword evidence="1" id="KW-0812">Transmembrane</keyword>
<keyword evidence="5" id="KW-1185">Reference proteome</keyword>
<proteinExistence type="predicted"/>
<feature type="transmembrane region" description="Helical" evidence="1">
    <location>
        <begin position="45"/>
        <end position="65"/>
    </location>
</feature>
<comment type="caution">
    <text evidence="3">The sequence shown here is derived from an EMBL/GenBank/DDBJ whole genome shotgun (WGS) entry which is preliminary data.</text>
</comment>
<gene>
    <name evidence="2" type="ORF">BAG01nite_44890</name>
    <name evidence="3" type="ORF">EB820_23435</name>
</gene>
<evidence type="ECO:0000313" key="3">
    <source>
        <dbReference type="EMBL" id="RNB48425.1"/>
    </source>
</evidence>